<dbReference type="CDD" id="cd04677">
    <property type="entry name" value="NUDIX_Hydrolase"/>
    <property type="match status" value="1"/>
</dbReference>
<feature type="domain" description="Nudix hydrolase" evidence="3">
    <location>
        <begin position="17"/>
        <end position="150"/>
    </location>
</feature>
<evidence type="ECO:0000259" key="3">
    <source>
        <dbReference type="PROSITE" id="PS51462"/>
    </source>
</evidence>
<organism evidence="4 5">
    <name type="scientific">Streptococcus pluranimalium</name>
    <dbReference type="NCBI Taxonomy" id="82348"/>
    <lineage>
        <taxon>Bacteria</taxon>
        <taxon>Bacillati</taxon>
        <taxon>Bacillota</taxon>
        <taxon>Bacilli</taxon>
        <taxon>Lactobacillales</taxon>
        <taxon>Streptococcaceae</taxon>
        <taxon>Streptococcus</taxon>
    </lineage>
</organism>
<dbReference type="InterPro" id="IPR000086">
    <property type="entry name" value="NUDIX_hydrolase_dom"/>
</dbReference>
<dbReference type="SUPFAM" id="SSF55811">
    <property type="entry name" value="Nudix"/>
    <property type="match status" value="1"/>
</dbReference>
<reference evidence="4 5" key="1">
    <citation type="submission" date="2017-12" db="EMBL/GenBank/DDBJ databases">
        <authorList>
            <person name="Hurst M.R.H."/>
        </authorList>
    </citation>
    <scope>NUCLEOTIDE SEQUENCE [LARGE SCALE GENOMIC DNA]</scope>
    <source>
        <strain evidence="4 5">TH11417</strain>
    </source>
</reference>
<dbReference type="PANTHER" id="PTHR43046:SF2">
    <property type="entry name" value="8-OXO-DGTP DIPHOSPHATASE-RELATED"/>
    <property type="match status" value="1"/>
</dbReference>
<evidence type="ECO:0000313" key="5">
    <source>
        <dbReference type="Proteomes" id="UP000238956"/>
    </source>
</evidence>
<accession>A0A2L0D2M9</accession>
<dbReference type="InterPro" id="IPR015797">
    <property type="entry name" value="NUDIX_hydrolase-like_dom_sf"/>
</dbReference>
<dbReference type="InterPro" id="IPR020084">
    <property type="entry name" value="NUDIX_hydrolase_CS"/>
</dbReference>
<dbReference type="PROSITE" id="PS51462">
    <property type="entry name" value="NUDIX"/>
    <property type="match status" value="1"/>
</dbReference>
<proteinExistence type="predicted"/>
<keyword evidence="5" id="KW-1185">Reference proteome</keyword>
<dbReference type="GO" id="GO:0016787">
    <property type="term" value="F:hydrolase activity"/>
    <property type="evidence" value="ECO:0007669"/>
    <property type="project" value="UniProtKB-KW"/>
</dbReference>
<dbReference type="PANTHER" id="PTHR43046">
    <property type="entry name" value="GDP-MANNOSE MANNOSYL HYDROLASE"/>
    <property type="match status" value="1"/>
</dbReference>
<comment type="cofactor">
    <cofactor evidence="1">
        <name>Mg(2+)</name>
        <dbReference type="ChEBI" id="CHEBI:18420"/>
    </cofactor>
</comment>
<dbReference type="GeneID" id="98392802"/>
<dbReference type="Gene3D" id="3.90.79.10">
    <property type="entry name" value="Nucleoside Triphosphate Pyrophosphohydrolase"/>
    <property type="match status" value="1"/>
</dbReference>
<evidence type="ECO:0000256" key="2">
    <source>
        <dbReference type="ARBA" id="ARBA00022801"/>
    </source>
</evidence>
<evidence type="ECO:0000313" key="4">
    <source>
        <dbReference type="EMBL" id="AUW96093.1"/>
    </source>
</evidence>
<dbReference type="OrthoDB" id="9787476at2"/>
<dbReference type="RefSeq" id="WP_104967431.1">
    <property type="nucleotide sequence ID" value="NZ_CP025536.1"/>
</dbReference>
<keyword evidence="2" id="KW-0378">Hydrolase</keyword>
<gene>
    <name evidence="4" type="ORF">C0J00_02610</name>
</gene>
<reference evidence="4 5" key="2">
    <citation type="submission" date="2018-02" db="EMBL/GenBank/DDBJ databases">
        <title>Whole genome sequencing analysis of Streptococcus pluranimalium isolated from cattle infected mastitis in China.</title>
        <authorList>
            <person name="Zhang J.-R."/>
            <person name="Hu G.-Z."/>
        </authorList>
    </citation>
    <scope>NUCLEOTIDE SEQUENCE [LARGE SCALE GENOMIC DNA]</scope>
    <source>
        <strain evidence="4 5">TH11417</strain>
    </source>
</reference>
<dbReference type="Proteomes" id="UP000238956">
    <property type="component" value="Chromosome"/>
</dbReference>
<dbReference type="KEGG" id="splr:C0J00_02610"/>
<dbReference type="AlphaFoldDB" id="A0A2L0D2M9"/>
<dbReference type="Pfam" id="PF00293">
    <property type="entry name" value="NUDIX"/>
    <property type="match status" value="1"/>
</dbReference>
<sequence length="158" mass="17681">MPLDYVSYIRSKVGQDKIFLNFAAGILCDEDGRVLLQLRGDSQNWGVIAGIMELGESSADAVVREFFEETGILVEPVKLLNVHTNFETVFPNGDAAQTVGVLYQVRATKLYSIDHFANEETLQLAFFSAEEIANLDLFSSQQKVMLEEYFSGQFQVGR</sequence>
<dbReference type="PROSITE" id="PS00893">
    <property type="entry name" value="NUDIX_BOX"/>
    <property type="match status" value="1"/>
</dbReference>
<evidence type="ECO:0000256" key="1">
    <source>
        <dbReference type="ARBA" id="ARBA00001946"/>
    </source>
</evidence>
<dbReference type="EMBL" id="CP025536">
    <property type="protein sequence ID" value="AUW96093.1"/>
    <property type="molecule type" value="Genomic_DNA"/>
</dbReference>
<protein>
    <submittedName>
        <fullName evidence="4">DNA mismatch repair protein MutT</fullName>
    </submittedName>
</protein>
<name>A0A2L0D2M9_9STRE</name>